<gene>
    <name evidence="1" type="ORF">F3Y22_tig00111621pilonHSYRG00406</name>
</gene>
<name>A0A6A2YJB7_HIBSY</name>
<evidence type="ECO:0000313" key="1">
    <source>
        <dbReference type="EMBL" id="KAE8676264.1"/>
    </source>
</evidence>
<reference evidence="1" key="1">
    <citation type="submission" date="2019-09" db="EMBL/GenBank/DDBJ databases">
        <title>Draft genome information of white flower Hibiscus syriacus.</title>
        <authorList>
            <person name="Kim Y.-M."/>
        </authorList>
    </citation>
    <scope>NUCLEOTIDE SEQUENCE [LARGE SCALE GENOMIC DNA]</scope>
    <source>
        <strain evidence="1">YM2019G1</strain>
    </source>
</reference>
<keyword evidence="2" id="KW-1185">Reference proteome</keyword>
<comment type="caution">
    <text evidence="1">The sequence shown here is derived from an EMBL/GenBank/DDBJ whole genome shotgun (WGS) entry which is preliminary data.</text>
</comment>
<accession>A0A6A2YJB7</accession>
<evidence type="ECO:0000313" key="2">
    <source>
        <dbReference type="Proteomes" id="UP000436088"/>
    </source>
</evidence>
<dbReference type="EMBL" id="VEPZ02001387">
    <property type="protein sequence ID" value="KAE8676264.1"/>
    <property type="molecule type" value="Genomic_DNA"/>
</dbReference>
<sequence length="38" mass="4296">MLQLRSFLDEEVIDIPEKAEEVVVQLSTSHLKLILGDS</sequence>
<proteinExistence type="predicted"/>
<dbReference type="Proteomes" id="UP000436088">
    <property type="component" value="Unassembled WGS sequence"/>
</dbReference>
<organism evidence="1 2">
    <name type="scientific">Hibiscus syriacus</name>
    <name type="common">Rose of Sharon</name>
    <dbReference type="NCBI Taxonomy" id="106335"/>
    <lineage>
        <taxon>Eukaryota</taxon>
        <taxon>Viridiplantae</taxon>
        <taxon>Streptophyta</taxon>
        <taxon>Embryophyta</taxon>
        <taxon>Tracheophyta</taxon>
        <taxon>Spermatophyta</taxon>
        <taxon>Magnoliopsida</taxon>
        <taxon>eudicotyledons</taxon>
        <taxon>Gunneridae</taxon>
        <taxon>Pentapetalae</taxon>
        <taxon>rosids</taxon>
        <taxon>malvids</taxon>
        <taxon>Malvales</taxon>
        <taxon>Malvaceae</taxon>
        <taxon>Malvoideae</taxon>
        <taxon>Hibiscus</taxon>
    </lineage>
</organism>
<protein>
    <submittedName>
        <fullName evidence="1">Uncharacterized protein</fullName>
    </submittedName>
</protein>
<dbReference type="AlphaFoldDB" id="A0A6A2YJB7"/>